<reference evidence="1" key="1">
    <citation type="submission" date="2017-07" db="EMBL/GenBank/DDBJ databases">
        <title>Taro Niue Genome Assembly and Annotation.</title>
        <authorList>
            <person name="Atibalentja N."/>
            <person name="Keating K."/>
            <person name="Fields C.J."/>
        </authorList>
    </citation>
    <scope>NUCLEOTIDE SEQUENCE</scope>
    <source>
        <strain evidence="1">Niue_2</strain>
        <tissue evidence="1">Leaf</tissue>
    </source>
</reference>
<organism evidence="1 2">
    <name type="scientific">Colocasia esculenta</name>
    <name type="common">Wild taro</name>
    <name type="synonym">Arum esculentum</name>
    <dbReference type="NCBI Taxonomy" id="4460"/>
    <lineage>
        <taxon>Eukaryota</taxon>
        <taxon>Viridiplantae</taxon>
        <taxon>Streptophyta</taxon>
        <taxon>Embryophyta</taxon>
        <taxon>Tracheophyta</taxon>
        <taxon>Spermatophyta</taxon>
        <taxon>Magnoliopsida</taxon>
        <taxon>Liliopsida</taxon>
        <taxon>Araceae</taxon>
        <taxon>Aroideae</taxon>
        <taxon>Colocasieae</taxon>
        <taxon>Colocasia</taxon>
    </lineage>
</organism>
<keyword evidence="2" id="KW-1185">Reference proteome</keyword>
<accession>A0A843VS89</accession>
<feature type="non-terminal residue" evidence="1">
    <location>
        <position position="164"/>
    </location>
</feature>
<evidence type="ECO:0000313" key="1">
    <source>
        <dbReference type="EMBL" id="MQM01963.1"/>
    </source>
</evidence>
<evidence type="ECO:0000313" key="2">
    <source>
        <dbReference type="Proteomes" id="UP000652761"/>
    </source>
</evidence>
<comment type="caution">
    <text evidence="1">The sequence shown here is derived from an EMBL/GenBank/DDBJ whole genome shotgun (WGS) entry which is preliminary data.</text>
</comment>
<name>A0A843VS89_COLES</name>
<protein>
    <submittedName>
        <fullName evidence="1">Uncharacterized protein</fullName>
    </submittedName>
</protein>
<proteinExistence type="predicted"/>
<feature type="non-terminal residue" evidence="1">
    <location>
        <position position="1"/>
    </location>
</feature>
<dbReference type="EMBL" id="NMUH01002764">
    <property type="protein sequence ID" value="MQM01963.1"/>
    <property type="molecule type" value="Genomic_DNA"/>
</dbReference>
<gene>
    <name evidence="1" type="ORF">Taro_034726</name>
</gene>
<dbReference type="AlphaFoldDB" id="A0A843VS89"/>
<sequence>VGEAPLRRSEHGAVGELVRSSGAASWSEEEAAVRCEGPSWVRLFVTGRDFLFPSRSGWIGSPSGFIDSFTAFPMLPSPLCCVWMVCGWPGIEDPVGLPPCWCRDGSAHRDIRGGVGPLGRDLITTRLAVTIRLSRHASRSQQDYYLGAFLPGRNRVVTVPFPVV</sequence>
<dbReference type="Proteomes" id="UP000652761">
    <property type="component" value="Unassembled WGS sequence"/>
</dbReference>